<protein>
    <recommendedName>
        <fullName evidence="3">KTSC domain-containing protein</fullName>
    </recommendedName>
</protein>
<dbReference type="EMBL" id="FNSD01000001">
    <property type="protein sequence ID" value="SEB76995.1"/>
    <property type="molecule type" value="Genomic_DNA"/>
</dbReference>
<proteinExistence type="predicted"/>
<gene>
    <name evidence="1" type="ORF">SAMN05443244_1792</name>
</gene>
<name>A0A1H4M3B5_9BACT</name>
<dbReference type="AlphaFoldDB" id="A0A1H4M3B5"/>
<evidence type="ECO:0000313" key="1">
    <source>
        <dbReference type="EMBL" id="SEB76995.1"/>
    </source>
</evidence>
<evidence type="ECO:0000313" key="2">
    <source>
        <dbReference type="Proteomes" id="UP000182409"/>
    </source>
</evidence>
<evidence type="ECO:0008006" key="3">
    <source>
        <dbReference type="Google" id="ProtNLM"/>
    </source>
</evidence>
<dbReference type="Proteomes" id="UP000182409">
    <property type="component" value="Unassembled WGS sequence"/>
</dbReference>
<dbReference type="OrthoDB" id="9920327at2"/>
<reference evidence="1 2" key="1">
    <citation type="submission" date="2016-10" db="EMBL/GenBank/DDBJ databases">
        <authorList>
            <person name="de Groot N.N."/>
        </authorList>
    </citation>
    <scope>NUCLEOTIDE SEQUENCE [LARGE SCALE GENOMIC DNA]</scope>
    <source>
        <strain evidence="1 2">AB35.6</strain>
    </source>
</reference>
<dbReference type="RefSeq" id="WP_074653443.1">
    <property type="nucleotide sequence ID" value="NZ_FNSD01000001.1"/>
</dbReference>
<sequence length="67" mass="7697">MSDVSKPVKILSVRNTDSYVIVDFEDGQQFVYPASILHSAIPRDLTVARRVQESILRHSTRKPDYLH</sequence>
<organism evidence="1 2">
    <name type="scientific">Terriglobus roseus</name>
    <dbReference type="NCBI Taxonomy" id="392734"/>
    <lineage>
        <taxon>Bacteria</taxon>
        <taxon>Pseudomonadati</taxon>
        <taxon>Acidobacteriota</taxon>
        <taxon>Terriglobia</taxon>
        <taxon>Terriglobales</taxon>
        <taxon>Acidobacteriaceae</taxon>
        <taxon>Terriglobus</taxon>
    </lineage>
</organism>
<accession>A0A1H4M3B5</accession>